<dbReference type="EMBL" id="MU006706">
    <property type="protein sequence ID" value="KAF2630731.1"/>
    <property type="molecule type" value="Genomic_DNA"/>
</dbReference>
<comment type="caution">
    <text evidence="1">The sequence shown here is derived from an EMBL/GenBank/DDBJ whole genome shotgun (WGS) entry which is preliminary data.</text>
</comment>
<name>A0ACB6S9D9_9PLEO</name>
<keyword evidence="2" id="KW-1185">Reference proteome</keyword>
<proteinExistence type="predicted"/>
<evidence type="ECO:0000313" key="1">
    <source>
        <dbReference type="EMBL" id="KAF2630731.1"/>
    </source>
</evidence>
<organism evidence="1 2">
    <name type="scientific">Macroventuria anomochaeta</name>
    <dbReference type="NCBI Taxonomy" id="301207"/>
    <lineage>
        <taxon>Eukaryota</taxon>
        <taxon>Fungi</taxon>
        <taxon>Dikarya</taxon>
        <taxon>Ascomycota</taxon>
        <taxon>Pezizomycotina</taxon>
        <taxon>Dothideomycetes</taxon>
        <taxon>Pleosporomycetidae</taxon>
        <taxon>Pleosporales</taxon>
        <taxon>Pleosporineae</taxon>
        <taxon>Didymellaceae</taxon>
        <taxon>Macroventuria</taxon>
    </lineage>
</organism>
<reference evidence="1" key="1">
    <citation type="journal article" date="2020" name="Stud. Mycol.">
        <title>101 Dothideomycetes genomes: a test case for predicting lifestyles and emergence of pathogens.</title>
        <authorList>
            <person name="Haridas S."/>
            <person name="Albert R."/>
            <person name="Binder M."/>
            <person name="Bloem J."/>
            <person name="Labutti K."/>
            <person name="Salamov A."/>
            <person name="Andreopoulos B."/>
            <person name="Baker S."/>
            <person name="Barry K."/>
            <person name="Bills G."/>
            <person name="Bluhm B."/>
            <person name="Cannon C."/>
            <person name="Castanera R."/>
            <person name="Culley D."/>
            <person name="Daum C."/>
            <person name="Ezra D."/>
            <person name="Gonzalez J."/>
            <person name="Henrissat B."/>
            <person name="Kuo A."/>
            <person name="Liang C."/>
            <person name="Lipzen A."/>
            <person name="Lutzoni F."/>
            <person name="Magnuson J."/>
            <person name="Mondo S."/>
            <person name="Nolan M."/>
            <person name="Ohm R."/>
            <person name="Pangilinan J."/>
            <person name="Park H.-J."/>
            <person name="Ramirez L."/>
            <person name="Alfaro M."/>
            <person name="Sun H."/>
            <person name="Tritt A."/>
            <person name="Yoshinaga Y."/>
            <person name="Zwiers L.-H."/>
            <person name="Turgeon B."/>
            <person name="Goodwin S."/>
            <person name="Spatafora J."/>
            <person name="Crous P."/>
            <person name="Grigoriev I."/>
        </authorList>
    </citation>
    <scope>NUCLEOTIDE SEQUENCE</scope>
    <source>
        <strain evidence="1">CBS 525.71</strain>
    </source>
</reference>
<gene>
    <name evidence="1" type="ORF">BU25DRAFT_246598</name>
</gene>
<accession>A0ACB6S9D9</accession>
<dbReference type="Proteomes" id="UP000799754">
    <property type="component" value="Unassembled WGS sequence"/>
</dbReference>
<protein>
    <submittedName>
        <fullName evidence="1">Uncharacterized protein</fullName>
    </submittedName>
</protein>
<evidence type="ECO:0000313" key="2">
    <source>
        <dbReference type="Proteomes" id="UP000799754"/>
    </source>
</evidence>
<sequence>MQTNYFVCTLGQAASLNSRPNPYTTIGQFVGYQAQHHPYLPAVGFPVPQSKQERWNYKVLAFGDVEQGTNVFAERLLQALGKSPNGPETVALLCHSSPEFLFAWLALMKLGYSVLLIAPQCQPAAILHLYKSCKALAFFYDIAHADRAEQTFSLAREEDVTSFTAKLLPLREGEDIYQAISEPVEPSFETPTLDQTAVAYLHHTSGTSSGLPKPIPQSHRAGLGVLPHLPKIPVKATFTTTPLYHGGIADLFRAWTSNALIWLFPGKDIPITARNICNSLEVAASYSSTEGLPGVKYFSSVPYVLQMMESDEQGLALLQKMDIVGVGGAALPAEVGDRLAKSGVNLISRFGSAECGFVMSSFRDFSADNDWQYLRNYNPAKLLSFEPREDNLTELVIKPGWPHMAKQNRPDGSFATADLFAPHPTIPDAWIYNSRADSQLILITGKKFDPTPLEDAIATSPHLDDVLIFGTNRPYPGALLLRSQQASGMSDQGLLDTIKPAVEKLNRDSQDHARIPYNMLIPLPHQEPLEKSSKGTLIRRVAEARFEDIINRAYDEQDSNQSVDVSDEELPQHLKGLIQSITSQTAELTDDMDLFSYGVDSIACMQLRTRLRGLIPNCDKHLPMSVIEDCGSIKCLTDYVLRRRHGESGVVEEDEEQLMKDLVKQYGSFDERALQPTTNGQPEDGKKGEIVVLTGATGALGAHILDLLQKAETVQSIYCLVRGADEHAAKERVSKALEQRGLTSLLVSGVANDKVKVVPAQLSDERLGMSDKLYKQLAKEATCIIHVAWTVNFRLKLRSFVKDNIAGVRNLLDLALSAGRSNPPRFAYCSSTAAIMHGELDQSGCWPEKLLSNPSSASPLGYSRSKWVAEHICAEADKRTSLRGRIAVVRVGQLAGDSTSGVWNTKEAWPMMLSTANIIKCLPNLGDEALDWLPVDIAAQAFLESIWEGNCGQENIPVYHVLNPHRQPTWHDMLLWLRNKADFEIVSPQDWLQRLEESDIEHPAKKLLGLWKEAYGNGVQRSSSQRPQFAMEESKKHVPVLGNVKPLDEAYVQRLWVWAQANVR</sequence>